<organism evidence="2">
    <name type="scientific">viral metagenome</name>
    <dbReference type="NCBI Taxonomy" id="1070528"/>
    <lineage>
        <taxon>unclassified sequences</taxon>
        <taxon>metagenomes</taxon>
        <taxon>organismal metagenomes</taxon>
    </lineage>
</organism>
<evidence type="ECO:0000256" key="1">
    <source>
        <dbReference type="SAM" id="MobiDB-lite"/>
    </source>
</evidence>
<feature type="region of interest" description="Disordered" evidence="1">
    <location>
        <begin position="33"/>
        <end position="54"/>
    </location>
</feature>
<evidence type="ECO:0000313" key="2">
    <source>
        <dbReference type="EMBL" id="QHU12516.1"/>
    </source>
</evidence>
<reference evidence="2" key="1">
    <citation type="journal article" date="2020" name="Nature">
        <title>Giant virus diversity and host interactions through global metagenomics.</title>
        <authorList>
            <person name="Schulz F."/>
            <person name="Roux S."/>
            <person name="Paez-Espino D."/>
            <person name="Jungbluth S."/>
            <person name="Walsh D.A."/>
            <person name="Denef V.J."/>
            <person name="McMahon K.D."/>
            <person name="Konstantinidis K.T."/>
            <person name="Eloe-Fadrosh E.A."/>
            <person name="Kyrpides N.C."/>
            <person name="Woyke T."/>
        </authorList>
    </citation>
    <scope>NUCLEOTIDE SEQUENCE</scope>
    <source>
        <strain evidence="2">GVMAG-S-1101171-110</strain>
    </source>
</reference>
<dbReference type="AlphaFoldDB" id="A0A6C0K603"/>
<protein>
    <submittedName>
        <fullName evidence="2">Uncharacterized protein</fullName>
    </submittedName>
</protein>
<name>A0A6C0K603_9ZZZZ</name>
<accession>A0A6C0K603</accession>
<proteinExistence type="predicted"/>
<feature type="region of interest" description="Disordered" evidence="1">
    <location>
        <begin position="272"/>
        <end position="291"/>
    </location>
</feature>
<sequence>MTSLSLSSLSLTDLLNHRSLIDAEIAKQTGCASVVQTDTGKKEKKPSSRTGKPTAWSAYSSFLQKEHAEEINAHKAANPDVKGAHFTWVGDYNKKHPEEYESFKTKFEAENPKTTVTKVTTVSEGEQATEQPTEKPKRVLSAEHKAKMQAGRKVASAKKQEEKNKEVAEAVADAPVSLTPVTVTKPVTTMLTEPAPKKKVIRTGKKAPVVQPTEEVQVAKPEGVELPYKIGSSSYLRIGVPNENGEPNWLSNDLWQNKRGARGAYVGELMEDGSINTDAEEPPVSSKKAWE</sequence>
<dbReference type="EMBL" id="MN740801">
    <property type="protein sequence ID" value="QHU12516.1"/>
    <property type="molecule type" value="Genomic_DNA"/>
</dbReference>